<name>A0A812LU06_9DINO</name>
<dbReference type="AlphaFoldDB" id="A0A812LU06"/>
<feature type="compositionally biased region" description="Low complexity" evidence="1">
    <location>
        <begin position="189"/>
        <end position="202"/>
    </location>
</feature>
<evidence type="ECO:0000313" key="3">
    <source>
        <dbReference type="Proteomes" id="UP000604046"/>
    </source>
</evidence>
<gene>
    <name evidence="2" type="ORF">SNAT2548_LOCUS12241</name>
</gene>
<feature type="compositionally biased region" description="Low complexity" evidence="1">
    <location>
        <begin position="24"/>
        <end position="51"/>
    </location>
</feature>
<keyword evidence="3" id="KW-1185">Reference proteome</keyword>
<evidence type="ECO:0000256" key="1">
    <source>
        <dbReference type="SAM" id="MobiDB-lite"/>
    </source>
</evidence>
<comment type="caution">
    <text evidence="2">The sequence shown here is derived from an EMBL/GenBank/DDBJ whole genome shotgun (WGS) entry which is preliminary data.</text>
</comment>
<protein>
    <submittedName>
        <fullName evidence="2">Uncharacterized protein</fullName>
    </submittedName>
</protein>
<accession>A0A812LU06</accession>
<feature type="compositionally biased region" description="Polar residues" evidence="1">
    <location>
        <begin position="64"/>
        <end position="79"/>
    </location>
</feature>
<organism evidence="2 3">
    <name type="scientific">Symbiodinium natans</name>
    <dbReference type="NCBI Taxonomy" id="878477"/>
    <lineage>
        <taxon>Eukaryota</taxon>
        <taxon>Sar</taxon>
        <taxon>Alveolata</taxon>
        <taxon>Dinophyceae</taxon>
        <taxon>Suessiales</taxon>
        <taxon>Symbiodiniaceae</taxon>
        <taxon>Symbiodinium</taxon>
    </lineage>
</organism>
<sequence length="243" mass="23596">MARSKGGRPLDGMAALAAQSGSFPTAAPAAVPDAASKAASTPKAASPVAPQAAATITLAPARANSGQGNLSSLNGTIRQIQEPAPASNAHGAQVAAEAKPVGDRNLRSPSLAPASPPLQGAAAQASEGTAPSIDKERSPKPSQMPRPPADLAAPTAQASTPAGATPLPSRDGMSPTSAAPIQQLREQRLAPPSAKPSLPAVATASGRPPAKPQPAETVTAVAETGGSVSASLPVADAALSASP</sequence>
<feature type="region of interest" description="Disordered" evidence="1">
    <location>
        <begin position="22"/>
        <end position="51"/>
    </location>
</feature>
<proteinExistence type="predicted"/>
<feature type="region of interest" description="Disordered" evidence="1">
    <location>
        <begin position="63"/>
        <end position="222"/>
    </location>
</feature>
<feature type="compositionally biased region" description="Low complexity" evidence="1">
    <location>
        <begin position="108"/>
        <end position="126"/>
    </location>
</feature>
<evidence type="ECO:0000313" key="2">
    <source>
        <dbReference type="EMBL" id="CAE7249991.1"/>
    </source>
</evidence>
<reference evidence="2" key="1">
    <citation type="submission" date="2021-02" db="EMBL/GenBank/DDBJ databases">
        <authorList>
            <person name="Dougan E. K."/>
            <person name="Rhodes N."/>
            <person name="Thang M."/>
            <person name="Chan C."/>
        </authorList>
    </citation>
    <scope>NUCLEOTIDE SEQUENCE</scope>
</reference>
<dbReference type="Proteomes" id="UP000604046">
    <property type="component" value="Unassembled WGS sequence"/>
</dbReference>
<dbReference type="EMBL" id="CAJNDS010001158">
    <property type="protein sequence ID" value="CAE7249991.1"/>
    <property type="molecule type" value="Genomic_DNA"/>
</dbReference>